<evidence type="ECO:0000256" key="4">
    <source>
        <dbReference type="ARBA" id="ARBA00022723"/>
    </source>
</evidence>
<proteinExistence type="inferred from homology"/>
<evidence type="ECO:0000256" key="8">
    <source>
        <dbReference type="ARBA" id="ARBA00023049"/>
    </source>
</evidence>
<keyword evidence="11" id="KW-0175">Coiled coil</keyword>
<dbReference type="PANTHER" id="PTHR43221:SF3">
    <property type="entry name" value="SLL1280 PROTEIN"/>
    <property type="match status" value="1"/>
</dbReference>
<evidence type="ECO:0000256" key="11">
    <source>
        <dbReference type="SAM" id="Coils"/>
    </source>
</evidence>
<evidence type="ECO:0000256" key="2">
    <source>
        <dbReference type="ARBA" id="ARBA00022670"/>
    </source>
</evidence>
<evidence type="ECO:0000313" key="13">
    <source>
        <dbReference type="EMBL" id="AFZ35552.1"/>
    </source>
</evidence>
<feature type="coiled-coil region" evidence="11">
    <location>
        <begin position="292"/>
        <end position="322"/>
    </location>
</feature>
<dbReference type="CDD" id="cd07325">
    <property type="entry name" value="M48_Ste24p_like"/>
    <property type="match status" value="1"/>
</dbReference>
<reference evidence="14" key="1">
    <citation type="journal article" date="2013" name="Proc. Natl. Acad. Sci. U.S.A.">
        <title>Improving the coverage of the cyanobacterial phylum using diversity-driven genome sequencing.</title>
        <authorList>
            <person name="Shih P.M."/>
            <person name="Wu D."/>
            <person name="Latifi A."/>
            <person name="Axen S.D."/>
            <person name="Fewer D.P."/>
            <person name="Talla E."/>
            <person name="Calteau A."/>
            <person name="Cai F."/>
            <person name="Tandeau de Marsac N."/>
            <person name="Rippka R."/>
            <person name="Herdman M."/>
            <person name="Sivonen K."/>
            <person name="Coursin T."/>
            <person name="Laurent T."/>
            <person name="Goodwin L."/>
            <person name="Nolan M."/>
            <person name="Davenport K.W."/>
            <person name="Han C.S."/>
            <person name="Rubin E.M."/>
            <person name="Eisen J.A."/>
            <person name="Woyke T."/>
            <person name="Gugger M."/>
            <person name="Kerfeld C.A."/>
        </authorList>
    </citation>
    <scope>NUCLEOTIDE SEQUENCE [LARGE SCALE GENOMIC DNA]</scope>
    <source>
        <strain evidence="14">ATCC 29371 / PCC 7437</strain>
    </source>
</reference>
<dbReference type="InterPro" id="IPR050083">
    <property type="entry name" value="HtpX_protease"/>
</dbReference>
<keyword evidence="14" id="KW-1185">Reference proteome</keyword>
<dbReference type="Pfam" id="PF01435">
    <property type="entry name" value="Peptidase_M48"/>
    <property type="match status" value="1"/>
</dbReference>
<keyword evidence="8 10" id="KW-0482">Metalloprotease</keyword>
<keyword evidence="6 10" id="KW-0862">Zinc</keyword>
<dbReference type="AlphaFoldDB" id="K9XV63"/>
<dbReference type="HOGENOM" id="CLU_052979_1_0_3"/>
<evidence type="ECO:0000256" key="6">
    <source>
        <dbReference type="ARBA" id="ARBA00022833"/>
    </source>
</evidence>
<dbReference type="GO" id="GO:0004222">
    <property type="term" value="F:metalloendopeptidase activity"/>
    <property type="evidence" value="ECO:0007669"/>
    <property type="project" value="InterPro"/>
</dbReference>
<sequence>MPTYTGISSEAFRHPLDYQAEQTLRGVPGFDLVASNFVKYFYERPQNIYLLGNCIQAGVRQYSTLYGIFRECVRDLDISPEPIVYVDQNPLANSYALGRNEPYIVVNSEILDLMDEAELRTVLAHELGHIKCEHTILIQMAIWVMGAASLLGELTLGFGNLISSGLIYAFYEWRRKAELSADRAALLVMDDLEPIIKTMMKLAGGSKKYAHEISLKEFKKQAENYQELDRDSLNQIYKFLIYNGGNGTFLSHPFPVERLHYLQQWATSSEYQQIKQGNYQRVGAEGSVEVKVEETPTEVEELQRQLEELQQEIERIKSQKKSS</sequence>
<feature type="domain" description="Peptidase M48" evidence="12">
    <location>
        <begin position="67"/>
        <end position="265"/>
    </location>
</feature>
<comment type="cofactor">
    <cofactor evidence="10">
        <name>Zn(2+)</name>
        <dbReference type="ChEBI" id="CHEBI:29105"/>
    </cofactor>
    <text evidence="10">Binds 1 zinc ion per subunit.</text>
</comment>
<evidence type="ECO:0000259" key="12">
    <source>
        <dbReference type="Pfam" id="PF01435"/>
    </source>
</evidence>
<name>K9XV63_STAC7</name>
<comment type="similarity">
    <text evidence="10">Belongs to the peptidase M48 family.</text>
</comment>
<keyword evidence="2 10" id="KW-0645">Protease</keyword>
<keyword evidence="5 10" id="KW-0378">Hydrolase</keyword>
<dbReference type="KEGG" id="scs:Sta7437_2000"/>
<dbReference type="GO" id="GO:0006508">
    <property type="term" value="P:proteolysis"/>
    <property type="evidence" value="ECO:0007669"/>
    <property type="project" value="UniProtKB-KW"/>
</dbReference>
<dbReference type="RefSeq" id="WP_015193223.1">
    <property type="nucleotide sequence ID" value="NC_019748.1"/>
</dbReference>
<evidence type="ECO:0000313" key="14">
    <source>
        <dbReference type="Proteomes" id="UP000010473"/>
    </source>
</evidence>
<accession>K9XV63</accession>
<gene>
    <name evidence="13" type="ordered locus">Sta7437_2000</name>
</gene>
<organism evidence="13 14">
    <name type="scientific">Stanieria cyanosphaera (strain ATCC 29371 / PCC 7437)</name>
    <dbReference type="NCBI Taxonomy" id="111780"/>
    <lineage>
        <taxon>Bacteria</taxon>
        <taxon>Bacillati</taxon>
        <taxon>Cyanobacteriota</taxon>
        <taxon>Cyanophyceae</taxon>
        <taxon>Pleurocapsales</taxon>
        <taxon>Dermocarpellaceae</taxon>
        <taxon>Stanieria</taxon>
    </lineage>
</organism>
<keyword evidence="4" id="KW-0479">Metal-binding</keyword>
<keyword evidence="9" id="KW-0472">Membrane</keyword>
<dbReference type="eggNOG" id="COG0501">
    <property type="taxonomic scope" value="Bacteria"/>
</dbReference>
<evidence type="ECO:0000256" key="9">
    <source>
        <dbReference type="ARBA" id="ARBA00023136"/>
    </source>
</evidence>
<evidence type="ECO:0000256" key="10">
    <source>
        <dbReference type="RuleBase" id="RU003983"/>
    </source>
</evidence>
<evidence type="ECO:0000256" key="7">
    <source>
        <dbReference type="ARBA" id="ARBA00022989"/>
    </source>
</evidence>
<dbReference type="Proteomes" id="UP000010473">
    <property type="component" value="Chromosome"/>
</dbReference>
<dbReference type="InterPro" id="IPR001915">
    <property type="entry name" value="Peptidase_M48"/>
</dbReference>
<keyword evidence="3" id="KW-0812">Transmembrane</keyword>
<keyword evidence="1" id="KW-1003">Cell membrane</keyword>
<dbReference type="PATRIC" id="fig|111780.3.peg.2091"/>
<dbReference type="EMBL" id="CP003653">
    <property type="protein sequence ID" value="AFZ35552.1"/>
    <property type="molecule type" value="Genomic_DNA"/>
</dbReference>
<evidence type="ECO:0000256" key="5">
    <source>
        <dbReference type="ARBA" id="ARBA00022801"/>
    </source>
</evidence>
<dbReference type="GO" id="GO:0046872">
    <property type="term" value="F:metal ion binding"/>
    <property type="evidence" value="ECO:0007669"/>
    <property type="project" value="UniProtKB-KW"/>
</dbReference>
<dbReference type="PANTHER" id="PTHR43221">
    <property type="entry name" value="PROTEASE HTPX"/>
    <property type="match status" value="1"/>
</dbReference>
<evidence type="ECO:0000256" key="3">
    <source>
        <dbReference type="ARBA" id="ARBA00022692"/>
    </source>
</evidence>
<dbReference type="OrthoDB" id="9810445at2"/>
<protein>
    <submittedName>
        <fullName evidence="13">Peptidase M48 Ste24p</fullName>
    </submittedName>
</protein>
<keyword evidence="7" id="KW-1133">Transmembrane helix</keyword>
<dbReference type="Gene3D" id="3.30.2010.10">
    <property type="entry name" value="Metalloproteases ('zincins'), catalytic domain"/>
    <property type="match status" value="1"/>
</dbReference>
<evidence type="ECO:0000256" key="1">
    <source>
        <dbReference type="ARBA" id="ARBA00022475"/>
    </source>
</evidence>